<accession>A0A0P1FW18</accession>
<name>A0A0P1FW18_9RHOB</name>
<dbReference type="SUPFAM" id="SSF53448">
    <property type="entry name" value="Nucleotide-diphospho-sugar transferases"/>
    <property type="match status" value="1"/>
</dbReference>
<dbReference type="RefSeq" id="WP_058244420.1">
    <property type="nucleotide sequence ID" value="NZ_CYSB01000047.1"/>
</dbReference>
<dbReference type="Proteomes" id="UP000051887">
    <property type="component" value="Unassembled WGS sequence"/>
</dbReference>
<dbReference type="OrthoDB" id="5148555at2"/>
<dbReference type="Gene3D" id="3.90.550.60">
    <property type="match status" value="1"/>
</dbReference>
<organism evidence="2 4">
    <name type="scientific">Thalassovita autumnalis</name>
    <dbReference type="NCBI Taxonomy" id="2072972"/>
    <lineage>
        <taxon>Bacteria</taxon>
        <taxon>Pseudomonadati</taxon>
        <taxon>Pseudomonadota</taxon>
        <taxon>Alphaproteobacteria</taxon>
        <taxon>Rhodobacterales</taxon>
        <taxon>Roseobacteraceae</taxon>
        <taxon>Thalassovita</taxon>
    </lineage>
</organism>
<keyword evidence="2" id="KW-0808">Transferase</keyword>
<dbReference type="EMBL" id="CYSC01000037">
    <property type="protein sequence ID" value="CUH73265.1"/>
    <property type="molecule type" value="Genomic_DNA"/>
</dbReference>
<dbReference type="AlphaFoldDB" id="A0A0P1FW18"/>
<keyword evidence="2" id="KW-0328">Glycosyltransferase</keyword>
<proteinExistence type="predicted"/>
<evidence type="ECO:0000313" key="3">
    <source>
        <dbReference type="Proteomes" id="UP000051086"/>
    </source>
</evidence>
<reference evidence="1 3" key="1">
    <citation type="submission" date="2015-09" db="EMBL/GenBank/DDBJ databases">
        <authorList>
            <person name="Rodrigo-Torres L."/>
            <person name="Arahal D.R."/>
        </authorList>
    </citation>
    <scope>NUCLEOTIDE SEQUENCE [LARGE SCALE GENOMIC DNA]</scope>
    <source>
        <strain evidence="1 3">CECT 5118</strain>
    </source>
</reference>
<protein>
    <submittedName>
        <fullName evidence="2">Galactofuranosyl transferase GlfT2</fullName>
        <ecNumber evidence="2">2.4.1.288</ecNumber>
    </submittedName>
</protein>
<evidence type="ECO:0000313" key="1">
    <source>
        <dbReference type="EMBL" id="CUH70100.1"/>
    </source>
</evidence>
<reference evidence="2 4" key="2">
    <citation type="submission" date="2015-09" db="EMBL/GenBank/DDBJ databases">
        <authorList>
            <consortium name="Swine Surveillance"/>
        </authorList>
    </citation>
    <scope>NUCLEOTIDE SEQUENCE [LARGE SCALE GENOMIC DNA]</scope>
    <source>
        <strain evidence="2 4">5120</strain>
    </source>
</reference>
<evidence type="ECO:0000313" key="4">
    <source>
        <dbReference type="Proteomes" id="UP000051887"/>
    </source>
</evidence>
<dbReference type="InterPro" id="IPR029044">
    <property type="entry name" value="Nucleotide-diphossugar_trans"/>
</dbReference>
<keyword evidence="3" id="KW-1185">Reference proteome</keyword>
<gene>
    <name evidence="2" type="primary">glfT2</name>
    <name evidence="1" type="ORF">TL5118_04075</name>
    <name evidence="2" type="ORF">TL5120_03072</name>
</gene>
<dbReference type="EMBL" id="CYSB01000047">
    <property type="protein sequence ID" value="CUH70100.1"/>
    <property type="molecule type" value="Genomic_DNA"/>
</dbReference>
<evidence type="ECO:0000313" key="2">
    <source>
        <dbReference type="EMBL" id="CUH73265.1"/>
    </source>
</evidence>
<dbReference type="GO" id="GO:0016757">
    <property type="term" value="F:glycosyltransferase activity"/>
    <property type="evidence" value="ECO:0007669"/>
    <property type="project" value="UniProtKB-KW"/>
</dbReference>
<dbReference type="Proteomes" id="UP000051086">
    <property type="component" value="Unassembled WGS sequence"/>
</dbReference>
<sequence length="618" mass="69204">MHDAPLQSLIWPDPTLCPDPDLWLRLHGDVALDADGRGLQFGAAGGWAGFDTYGNLFNLARWREHCDLTALQLRLQGSGQLTLEIFEMGHPPEVPPILERQITLEPGQPLTLDLPLDQLDPDAEEASGLLAFVLRATAPAQLTAADWISPDATQRQPDMLLVITSFRRPEALQASLSRFATYLQGSQIGGHLQLAVIDNDQSLRASGALPPDLLQHPQISVIENENLGGAGGFARGAMEAQARGVSHCLFMDDDAAIPMAALDRTWSFLAHARDPATAVAGALAESKRPWCLWENGALFDRICRPQQGGIDLRDPGELTMLEQISAQPRPDNFYGGWWYFAFPIAEMRHLPFPFFVRGDDVSFSLVHDFNIVTLNGVMAHQDEDFTRKESPLTVYLDLRSHLAHHLALPNMRLPAWKLGQIMLRFHLRSFLNFHYESLEAIAIALEDVLRGPEFFAAEADLRHRRADFARLTEVERWQPAAPGVTAEEAPKPPPRWMVLAMKLTLNGYFLPGFDRFGATRVLPARLRGNRRLVWGSAHLTYVTQDGQCYHLHHDKRRGFALTRRIAAATWQLLRHKARHEAEWQSGYKKFTTGEFWRARLGLAPDAQSEQPEPASKSA</sequence>
<dbReference type="EC" id="2.4.1.288" evidence="2"/>